<dbReference type="STRING" id="1851148.SMSP2_01028"/>
<evidence type="ECO:0000313" key="10">
    <source>
        <dbReference type="EMBL" id="AQQ70672.1"/>
    </source>
</evidence>
<evidence type="ECO:0000259" key="6">
    <source>
        <dbReference type="Pfam" id="PF00288"/>
    </source>
</evidence>
<feature type="domain" description="GHMP kinase N-terminal" evidence="6">
    <location>
        <begin position="516"/>
        <end position="604"/>
    </location>
</feature>
<keyword evidence="3" id="KW-0547">Nucleotide-binding</keyword>
<dbReference type="GO" id="GO:0005524">
    <property type="term" value="F:ATP binding"/>
    <property type="evidence" value="ECO:0007669"/>
    <property type="project" value="UniProtKB-KW"/>
</dbReference>
<accession>A0A1Q2MEK1</accession>
<dbReference type="Pfam" id="PF00483">
    <property type="entry name" value="NTP_transferase"/>
    <property type="match status" value="1"/>
</dbReference>
<gene>
    <name evidence="10" type="primary">galK_1</name>
    <name evidence="10" type="ORF">SMSP2_01028</name>
</gene>
<name>A0A1Q2MEK1_9BACT</name>
<dbReference type="GO" id="GO:0004335">
    <property type="term" value="F:galactokinase activity"/>
    <property type="evidence" value="ECO:0007669"/>
    <property type="project" value="UniProtKB-EC"/>
</dbReference>
<dbReference type="EMBL" id="CP019646">
    <property type="protein sequence ID" value="AQQ70672.1"/>
    <property type="molecule type" value="Genomic_DNA"/>
</dbReference>
<evidence type="ECO:0000256" key="2">
    <source>
        <dbReference type="ARBA" id="ARBA00022679"/>
    </source>
</evidence>
<dbReference type="PRINTS" id="PR00473">
    <property type="entry name" value="GALCTOKINASE"/>
</dbReference>
<dbReference type="GO" id="GO:0005829">
    <property type="term" value="C:cytosol"/>
    <property type="evidence" value="ECO:0007669"/>
    <property type="project" value="TreeGrafter"/>
</dbReference>
<dbReference type="OrthoDB" id="257453at2"/>
<keyword evidence="5" id="KW-0067">ATP-binding</keyword>
<evidence type="ECO:0000256" key="3">
    <source>
        <dbReference type="ARBA" id="ARBA00022741"/>
    </source>
</evidence>
<evidence type="ECO:0000313" key="11">
    <source>
        <dbReference type="Proteomes" id="UP000188181"/>
    </source>
</evidence>
<dbReference type="InterPro" id="IPR020568">
    <property type="entry name" value="Ribosomal_Su5_D2-typ_SF"/>
</dbReference>
<dbReference type="InterPro" id="IPR006204">
    <property type="entry name" value="GHMP_kinase_N_dom"/>
</dbReference>
<keyword evidence="2 10" id="KW-0808">Transferase</keyword>
<dbReference type="Pfam" id="PF10509">
    <property type="entry name" value="GalKase_gal_bdg"/>
    <property type="match status" value="1"/>
</dbReference>
<dbReference type="Gene3D" id="3.30.70.890">
    <property type="entry name" value="GHMP kinase, C-terminal domain"/>
    <property type="match status" value="1"/>
</dbReference>
<dbReference type="InterPro" id="IPR000705">
    <property type="entry name" value="Galactokinase"/>
</dbReference>
<proteinExistence type="inferred from homology"/>
<dbReference type="EC" id="2.7.1.6" evidence="10"/>
<dbReference type="InterPro" id="IPR036554">
    <property type="entry name" value="GHMP_kinase_C_sf"/>
</dbReference>
<dbReference type="RefSeq" id="WP_146682918.1">
    <property type="nucleotide sequence ID" value="NZ_CP019646.1"/>
</dbReference>
<feature type="domain" description="Galactokinase N-terminal" evidence="9">
    <location>
        <begin position="411"/>
        <end position="459"/>
    </location>
</feature>
<organism evidence="10 11">
    <name type="scientific">Limihaloglobus sulfuriphilus</name>
    <dbReference type="NCBI Taxonomy" id="1851148"/>
    <lineage>
        <taxon>Bacteria</taxon>
        <taxon>Pseudomonadati</taxon>
        <taxon>Planctomycetota</taxon>
        <taxon>Phycisphaerae</taxon>
        <taxon>Sedimentisphaerales</taxon>
        <taxon>Sedimentisphaeraceae</taxon>
        <taxon>Limihaloglobus</taxon>
    </lineage>
</organism>
<dbReference type="PROSITE" id="PS00627">
    <property type="entry name" value="GHMP_KINASES_ATP"/>
    <property type="match status" value="1"/>
</dbReference>
<comment type="similarity">
    <text evidence="1">Belongs to the GHMP kinase family. GalK subfamily.</text>
</comment>
<feature type="domain" description="GHMP kinase C-terminal" evidence="8">
    <location>
        <begin position="817"/>
        <end position="881"/>
    </location>
</feature>
<evidence type="ECO:0000259" key="9">
    <source>
        <dbReference type="Pfam" id="PF10509"/>
    </source>
</evidence>
<protein>
    <submittedName>
        <fullName evidence="10">Galactokinase</fullName>
        <ecNumber evidence="10">2.7.1.6</ecNumber>
    </submittedName>
</protein>
<dbReference type="InterPro" id="IPR006203">
    <property type="entry name" value="GHMP_knse_ATP-bd_CS"/>
</dbReference>
<dbReference type="PANTHER" id="PTHR10457:SF7">
    <property type="entry name" value="GALACTOKINASE-RELATED"/>
    <property type="match status" value="1"/>
</dbReference>
<dbReference type="Pfam" id="PF00288">
    <property type="entry name" value="GHMP_kinases_N"/>
    <property type="match status" value="1"/>
</dbReference>
<dbReference type="PANTHER" id="PTHR10457">
    <property type="entry name" value="MEVALONATE KINASE/GALACTOKINASE"/>
    <property type="match status" value="1"/>
</dbReference>
<dbReference type="PRINTS" id="PR00959">
    <property type="entry name" value="MEVGALKINASE"/>
</dbReference>
<dbReference type="InterPro" id="IPR029044">
    <property type="entry name" value="Nucleotide-diphossugar_trans"/>
</dbReference>
<feature type="domain" description="Nucleotidyl transferase" evidence="7">
    <location>
        <begin position="13"/>
        <end position="179"/>
    </location>
</feature>
<dbReference type="SUPFAM" id="SSF54211">
    <property type="entry name" value="Ribosomal protein S5 domain 2-like"/>
    <property type="match status" value="1"/>
</dbReference>
<dbReference type="GO" id="GO:0006012">
    <property type="term" value="P:galactose metabolic process"/>
    <property type="evidence" value="ECO:0007669"/>
    <property type="project" value="InterPro"/>
</dbReference>
<evidence type="ECO:0000259" key="8">
    <source>
        <dbReference type="Pfam" id="PF08544"/>
    </source>
</evidence>
<dbReference type="Gene3D" id="3.30.230.10">
    <property type="match status" value="1"/>
</dbReference>
<dbReference type="InterPro" id="IPR019539">
    <property type="entry name" value="GalKase_N"/>
</dbReference>
<dbReference type="SUPFAM" id="SSF55060">
    <property type="entry name" value="GHMP Kinase, C-terminal domain"/>
    <property type="match status" value="1"/>
</dbReference>
<keyword evidence="11" id="KW-1185">Reference proteome</keyword>
<dbReference type="AlphaFoldDB" id="A0A1Q2MEK1"/>
<reference evidence="11" key="1">
    <citation type="submission" date="2017-02" db="EMBL/GenBank/DDBJ databases">
        <title>Comparative genomics and description of representatives of a novel lineage of planctomycetes thriving in anoxic sediments.</title>
        <authorList>
            <person name="Spring S."/>
            <person name="Bunk B."/>
            <person name="Sproer C."/>
        </authorList>
    </citation>
    <scope>NUCLEOTIDE SEQUENCE [LARGE SCALE GENOMIC DNA]</scope>
    <source>
        <strain evidence="11">SM-Chi-D1</strain>
    </source>
</reference>
<dbReference type="KEGG" id="pbas:SMSP2_01028"/>
<dbReference type="Proteomes" id="UP000188181">
    <property type="component" value="Chromosome"/>
</dbReference>
<dbReference type="InterPro" id="IPR005835">
    <property type="entry name" value="NTP_transferase_dom"/>
</dbReference>
<dbReference type="SUPFAM" id="SSF53448">
    <property type="entry name" value="Nucleotide-diphospho-sugar transferases"/>
    <property type="match status" value="1"/>
</dbReference>
<evidence type="ECO:0000256" key="5">
    <source>
        <dbReference type="ARBA" id="ARBA00022840"/>
    </source>
</evidence>
<keyword evidence="4 10" id="KW-0418">Kinase</keyword>
<dbReference type="Gene3D" id="3.90.550.10">
    <property type="entry name" value="Spore Coat Polysaccharide Biosynthesis Protein SpsA, Chain A"/>
    <property type="match status" value="1"/>
</dbReference>
<dbReference type="InterPro" id="IPR014721">
    <property type="entry name" value="Ribsml_uS5_D2-typ_fold_subgr"/>
</dbReference>
<evidence type="ECO:0000256" key="4">
    <source>
        <dbReference type="ARBA" id="ARBA00022777"/>
    </source>
</evidence>
<evidence type="ECO:0000259" key="7">
    <source>
        <dbReference type="Pfam" id="PF00483"/>
    </source>
</evidence>
<dbReference type="InterPro" id="IPR013750">
    <property type="entry name" value="GHMP_kinase_C_dom"/>
</dbReference>
<evidence type="ECO:0000256" key="1">
    <source>
        <dbReference type="ARBA" id="ARBA00006566"/>
    </source>
</evidence>
<sequence length="904" mass="100136">MHINRSVAAETVVVILAAGQGTRMGRSDLAKVCFEIDGIPAINRTIATFKKHGFAGFLLVVGSRAEQVMETVSSKHPEVGYIFQSPQLGTGHAAKIASETLQNMRYSGNIIITMGDKFLDDGAVDSLLEGFIKQQAHASIFAIPKTKQTQGSGGRIFIDESGQAADIIEKPDLQKQAVVDEIRSILKTKDKLKSSLITKIAEKHISSPKKRASAVGELIEICKQHSGEIDKKQLMELLDCDKYNITVNGSRYTSSQIEKKCKFVNASLYMFKAEAFYQGVSLINNDNAQKEYYLTDIVKSINGIKDSAGKSKYSVKTISARNPDLIQGFNSPDELLRIQDYVRRIKDSAKTAVYDMSPQLPGNKYCTVDKWIEKIKNEKPSVKRWLKDTYGDHAPLHKRKCSTLLKTLSCYGKRFGFDQKVCIVRAPGRANIMGRHVDHRGGFNNYLAIDRETIMVAGPRDDSNVEAVNVEPVFFKNVKFNVNDIIGRFAWSDWINFVDSEWVRSMLLSKAGDWGNYIRASMVRLQHKFNDIKVNGMNLAVYGDVPIAAGLSSSSSIVVATLQAAIALNNFELTSSQFIDMCGEGEWFVGSRGGSGDHAAIRMGKRGKIAHVGHFPFRVEEIVDAPEDYQVMIANSYIKAAKSHGAKDMFNAKITSYNLGFELLRQRCPEFLHIAEYLRDIEPVKLGCKTSDIYRMFLKIPQQATRAELREMLSSDCREMIEKNFSSHKDPGTYHLRGVLLFGIAEIARSRLTLELLKCKDTTQIGRIMKISHDGDRVSRDDGTGKYIKVDDGCTDAYFNQLINDLHSEDPEKVTNAQLYMQPGYYACSTPEIDRMVDIAGSVAGVAGAQLAGAGLGGCIMILAKKKAAATVKKALTKDYYEPKGLKPAVLDCITVEGAGLVSL</sequence>
<dbReference type="Pfam" id="PF08544">
    <property type="entry name" value="GHMP_kinases_C"/>
    <property type="match status" value="1"/>
</dbReference>